<proteinExistence type="predicted"/>
<reference evidence="4" key="1">
    <citation type="submission" date="2022-11" db="UniProtKB">
        <authorList>
            <consortium name="WormBaseParasite"/>
        </authorList>
    </citation>
    <scope>IDENTIFICATION</scope>
</reference>
<accession>A0A915AI82</accession>
<evidence type="ECO:0000313" key="3">
    <source>
        <dbReference type="Proteomes" id="UP000887569"/>
    </source>
</evidence>
<protein>
    <submittedName>
        <fullName evidence="4">Uncharacterized protein</fullName>
    </submittedName>
</protein>
<organism evidence="3 4">
    <name type="scientific">Parascaris univalens</name>
    <name type="common">Nematode worm</name>
    <dbReference type="NCBI Taxonomy" id="6257"/>
    <lineage>
        <taxon>Eukaryota</taxon>
        <taxon>Metazoa</taxon>
        <taxon>Ecdysozoa</taxon>
        <taxon>Nematoda</taxon>
        <taxon>Chromadorea</taxon>
        <taxon>Rhabditida</taxon>
        <taxon>Spirurina</taxon>
        <taxon>Ascaridomorpha</taxon>
        <taxon>Ascaridoidea</taxon>
        <taxon>Ascarididae</taxon>
        <taxon>Parascaris</taxon>
    </lineage>
</organism>
<evidence type="ECO:0000256" key="2">
    <source>
        <dbReference type="SAM" id="SignalP"/>
    </source>
</evidence>
<feature type="chain" id="PRO_5037894231" evidence="2">
    <location>
        <begin position="27"/>
        <end position="196"/>
    </location>
</feature>
<dbReference type="AlphaFoldDB" id="A0A915AI82"/>
<keyword evidence="1" id="KW-1133">Transmembrane helix</keyword>
<keyword evidence="1" id="KW-0812">Transmembrane</keyword>
<name>A0A915AI82_PARUN</name>
<keyword evidence="1" id="KW-0472">Membrane</keyword>
<keyword evidence="2" id="KW-0732">Signal</keyword>
<feature type="signal peptide" evidence="2">
    <location>
        <begin position="1"/>
        <end position="26"/>
    </location>
</feature>
<dbReference type="WBParaSite" id="PgR008_g148_t01">
    <property type="protein sequence ID" value="PgR008_g148_t01"/>
    <property type="gene ID" value="PgR008_g148"/>
</dbReference>
<sequence>MRLIQKSLFIGCIVVFLCSLKGYCRGAIICSEALTCSEFQRDTWRLKRAQVAILVKRKQNDTSKTYSSFLTTNFDALRFLPSLCVDHLSAGFLLNDASDHWPMTCLWSGNEKNATCAPGPANNAPISYIAPIKWRQLVRKLRMEIGCSSEQIEKANTIAELYVCKERCSHAGIGYIPSIFIMSTILLSWALLLMPP</sequence>
<evidence type="ECO:0000256" key="1">
    <source>
        <dbReference type="SAM" id="Phobius"/>
    </source>
</evidence>
<evidence type="ECO:0000313" key="4">
    <source>
        <dbReference type="WBParaSite" id="PgR008_g148_t01"/>
    </source>
</evidence>
<dbReference type="Proteomes" id="UP000887569">
    <property type="component" value="Unplaced"/>
</dbReference>
<feature type="transmembrane region" description="Helical" evidence="1">
    <location>
        <begin position="173"/>
        <end position="194"/>
    </location>
</feature>
<keyword evidence="3" id="KW-1185">Reference proteome</keyword>